<evidence type="ECO:0000313" key="2">
    <source>
        <dbReference type="EMBL" id="SDD22605.1"/>
    </source>
</evidence>
<dbReference type="AlphaFoldDB" id="A0A1G6T2J7"/>
<keyword evidence="3" id="KW-1185">Reference proteome</keyword>
<name>A0A1G6T2J7_9MICO</name>
<dbReference type="Proteomes" id="UP000199039">
    <property type="component" value="Unassembled WGS sequence"/>
</dbReference>
<proteinExistence type="predicted"/>
<evidence type="ECO:0000313" key="3">
    <source>
        <dbReference type="Proteomes" id="UP000199039"/>
    </source>
</evidence>
<dbReference type="STRING" id="1814289.SAMN05216410_2990"/>
<organism evidence="2 3">
    <name type="scientific">Sanguibacter gelidistatuariae</name>
    <dbReference type="NCBI Taxonomy" id="1814289"/>
    <lineage>
        <taxon>Bacteria</taxon>
        <taxon>Bacillati</taxon>
        <taxon>Actinomycetota</taxon>
        <taxon>Actinomycetes</taxon>
        <taxon>Micrococcales</taxon>
        <taxon>Sanguibacteraceae</taxon>
        <taxon>Sanguibacter</taxon>
    </lineage>
</organism>
<protein>
    <submittedName>
        <fullName evidence="2">Uncharacterized protein</fullName>
    </submittedName>
</protein>
<reference evidence="2 3" key="1">
    <citation type="submission" date="2016-09" db="EMBL/GenBank/DDBJ databases">
        <authorList>
            <person name="Capua I."/>
            <person name="De Benedictis P."/>
            <person name="Joannis T."/>
            <person name="Lombin L.H."/>
            <person name="Cattoli G."/>
        </authorList>
    </citation>
    <scope>NUCLEOTIDE SEQUENCE [LARGE SCALE GENOMIC DNA]</scope>
    <source>
        <strain evidence="2 3">ISLP-3</strain>
    </source>
</reference>
<sequence length="337" mass="38661">MTRHRDPIRQARHLLPRRRRPTRITIWLKPIGSHEACSRGCVRSSSVTSESSPGGLHPSSNIKIPRSCADGRRMDSDESLLPDWWRLDEEPPRVKFHSTLQEALWDKSLIKASRIVENLVVQQFKEDEKSGADTPFYILAPSPNTSGWVLVASDYRGVYVEASLLVVDGSLRRSELALLEGLGFGLDFESQMAYFKVWLGKGDPESGWRLAARVALIVTWHIYRHRFDEFDGDDWRLYEAGESSPVPDESARGVDIAVVREKAQNFFEATGREVLFVMPSGDSAEWCAVLRTGYSTKKFIKVWRKTATMTADETTRKVEKWIQKRDDPNLWEWSFWE</sequence>
<dbReference type="EMBL" id="FMYH01000006">
    <property type="protein sequence ID" value="SDD22605.1"/>
    <property type="molecule type" value="Genomic_DNA"/>
</dbReference>
<gene>
    <name evidence="2" type="ORF">SAMN05216410_2990</name>
</gene>
<feature type="region of interest" description="Disordered" evidence="1">
    <location>
        <begin position="44"/>
        <end position="73"/>
    </location>
</feature>
<accession>A0A1G6T2J7</accession>
<evidence type="ECO:0000256" key="1">
    <source>
        <dbReference type="SAM" id="MobiDB-lite"/>
    </source>
</evidence>